<dbReference type="InterPro" id="IPR018274">
    <property type="entry name" value="PEP_util_AS"/>
</dbReference>
<dbReference type="InterPro" id="IPR013815">
    <property type="entry name" value="ATP_grasp_subdomain_1"/>
</dbReference>
<proteinExistence type="predicted"/>
<gene>
    <name evidence="3" type="ORF">N0B51_10105</name>
</gene>
<dbReference type="GO" id="GO:0050242">
    <property type="term" value="F:pyruvate, phosphate dikinase activity"/>
    <property type="evidence" value="ECO:0007669"/>
    <property type="project" value="UniProtKB-EC"/>
</dbReference>
<dbReference type="Gene3D" id="1.10.189.10">
    <property type="entry name" value="Pyruvate Phosphate Dikinase, domain 2"/>
    <property type="match status" value="1"/>
</dbReference>
<dbReference type="InterPro" id="IPR010121">
    <property type="entry name" value="Pyruvate_phosphate_dikinase"/>
</dbReference>
<dbReference type="GO" id="GO:0016301">
    <property type="term" value="F:kinase activity"/>
    <property type="evidence" value="ECO:0007669"/>
    <property type="project" value="InterPro"/>
</dbReference>
<keyword evidence="3" id="KW-0808">Transferase</keyword>
<dbReference type="NCBIfam" id="NF004531">
    <property type="entry name" value="PRK05878.1"/>
    <property type="match status" value="1"/>
</dbReference>
<dbReference type="PROSITE" id="PS00370">
    <property type="entry name" value="PEP_ENZYMES_PHOS_SITE"/>
    <property type="match status" value="1"/>
</dbReference>
<dbReference type="PANTHER" id="PTHR22931">
    <property type="entry name" value="PHOSPHOENOLPYRUVATE DIKINASE-RELATED"/>
    <property type="match status" value="1"/>
</dbReference>
<dbReference type="EC" id="2.7.9.1" evidence="3"/>
<dbReference type="Proteomes" id="UP001142648">
    <property type="component" value="Unassembled WGS sequence"/>
</dbReference>
<evidence type="ECO:0000313" key="3">
    <source>
        <dbReference type="EMBL" id="MCT2559332.1"/>
    </source>
</evidence>
<evidence type="ECO:0000259" key="2">
    <source>
        <dbReference type="Pfam" id="PF01326"/>
    </source>
</evidence>
<dbReference type="Gene3D" id="3.30.1490.20">
    <property type="entry name" value="ATP-grasp fold, A domain"/>
    <property type="match status" value="2"/>
</dbReference>
<protein>
    <submittedName>
        <fullName evidence="3">Pyruvate, phosphate dikinase</fullName>
        <ecNumber evidence="3">2.7.9.1</ecNumber>
    </submittedName>
</protein>
<dbReference type="PANTHER" id="PTHR22931:SF9">
    <property type="entry name" value="PYRUVATE, PHOSPHATE DIKINASE 1, CHLOROPLASTIC"/>
    <property type="match status" value="1"/>
</dbReference>
<dbReference type="AlphaFoldDB" id="A0A9X2W1I8"/>
<name>A0A9X2W1I8_9SPHN</name>
<feature type="domain" description="PEP-utilising enzyme mobile" evidence="1">
    <location>
        <begin position="403"/>
        <end position="470"/>
    </location>
</feature>
<reference evidence="3" key="1">
    <citation type="submission" date="2022-09" db="EMBL/GenBank/DDBJ databases">
        <title>The genome sequence of Tsuneonella sp. YG55.</title>
        <authorList>
            <person name="Liu Y."/>
        </authorList>
    </citation>
    <scope>NUCLEOTIDE SEQUENCE</scope>
    <source>
        <strain evidence="3">YG55</strain>
    </source>
</reference>
<evidence type="ECO:0000313" key="4">
    <source>
        <dbReference type="Proteomes" id="UP001142648"/>
    </source>
</evidence>
<dbReference type="Gene3D" id="3.30.470.20">
    <property type="entry name" value="ATP-grasp fold, B domain"/>
    <property type="match status" value="1"/>
</dbReference>
<dbReference type="InterPro" id="IPR008279">
    <property type="entry name" value="PEP-util_enz_mobile_dom"/>
</dbReference>
<dbReference type="Gene3D" id="3.50.30.10">
    <property type="entry name" value="Phosphohistidine domain"/>
    <property type="match status" value="1"/>
</dbReference>
<keyword evidence="4" id="KW-1185">Reference proteome</keyword>
<dbReference type="RefSeq" id="WP_259962200.1">
    <property type="nucleotide sequence ID" value="NZ_JAOAMV010000004.1"/>
</dbReference>
<organism evidence="3 4">
    <name type="scientific">Tsuneonella litorea</name>
    <dbReference type="NCBI Taxonomy" id="2976475"/>
    <lineage>
        <taxon>Bacteria</taxon>
        <taxon>Pseudomonadati</taxon>
        <taxon>Pseudomonadota</taxon>
        <taxon>Alphaproteobacteria</taxon>
        <taxon>Sphingomonadales</taxon>
        <taxon>Erythrobacteraceae</taxon>
        <taxon>Tsuneonella</taxon>
    </lineage>
</organism>
<dbReference type="InterPro" id="IPR036637">
    <property type="entry name" value="Phosphohistidine_dom_sf"/>
</dbReference>
<dbReference type="EMBL" id="JAOAMV010000004">
    <property type="protein sequence ID" value="MCT2559332.1"/>
    <property type="molecule type" value="Genomic_DNA"/>
</dbReference>
<keyword evidence="3" id="KW-0670">Pyruvate</keyword>
<dbReference type="SUPFAM" id="SSF56059">
    <property type="entry name" value="Glutathione synthetase ATP-binding domain-like"/>
    <property type="match status" value="1"/>
</dbReference>
<dbReference type="Pfam" id="PF00391">
    <property type="entry name" value="PEP-utilizers"/>
    <property type="match status" value="1"/>
</dbReference>
<evidence type="ECO:0000259" key="1">
    <source>
        <dbReference type="Pfam" id="PF00391"/>
    </source>
</evidence>
<dbReference type="Pfam" id="PF01326">
    <property type="entry name" value="PPDK_N"/>
    <property type="match status" value="1"/>
</dbReference>
<comment type="caution">
    <text evidence="3">The sequence shown here is derived from an EMBL/GenBank/DDBJ whole genome shotgun (WGS) entry which is preliminary data.</text>
</comment>
<feature type="domain" description="Pyruvate phosphate dikinase AMP/ATP-binding" evidence="2">
    <location>
        <begin position="55"/>
        <end position="268"/>
    </location>
</feature>
<sequence length="587" mass="61500">MAGSMEWIMRLDGTNLPGKSLIGGKAHSIARLMALGLRVPPAFVVTTEAHAAFLATGEFPDGLVEELERAIAWLEESTGRVFGGASAPLLVSVRSGAAISMPGMMDTILNVGMNDQTQTALAAESGDAAFAQDTHRRFAQLYGNVVLKADAKGFDSASDPQVWRDMIHSATGKTLPDDPREQLLGAVTAVFESWNARRARRYREHQKIPHDLGTAVTVQAMVFGNLDERSGTGVLFSRNPSTGEDQPFGEYLGQAQGEDVVSGEFTPKPLATMAEIVPEAFNDLMSASKTLERAERDVQDIEFTVERGTLYLLQARSAKLAPQAAVRTAVEMANEGLIDRRTAICRIPSDRIRILMSPVIPEAARVAAAQLAKGEGACPGVGIGMVVSGSDEAERLGNEGIAVVLARPTTSPHDVHGMIAATAVITEEGGSTSHAAVVSRALGKPCVVGCGQGRLSALNGQTVTVDGQTGQIWAGALEVVVPDEVSDGMLAQLTEWAEQLAPIRIISADGAKGLDALDLAAIEGAEESENLPEILAGNQTAKGAAGGAIATDEGVRAAIDAGLEFIVADPRLPSLLAAVQANVEPVP</sequence>
<accession>A0A9X2W1I8</accession>
<dbReference type="GO" id="GO:0005524">
    <property type="term" value="F:ATP binding"/>
    <property type="evidence" value="ECO:0007669"/>
    <property type="project" value="InterPro"/>
</dbReference>
<dbReference type="InterPro" id="IPR002192">
    <property type="entry name" value="PPDK_AMP/ATP-bd"/>
</dbReference>
<dbReference type="SUPFAM" id="SSF52009">
    <property type="entry name" value="Phosphohistidine domain"/>
    <property type="match status" value="1"/>
</dbReference>